<name>A0ABS6X8Q9_9BACT</name>
<accession>A0ABS6X8Q9</accession>
<sequence length="167" mass="19705">MKRAALLLILIITISINSNAQKLAKSDFKATSWFANNENQSFYSSDSLSLIRFLNFNTENDRLNELNIKLQQNKHRDITELTFEKSGRLNVQDLHVKSWTNSKLDGKWSWSFDSDDQILSLYFRRKLHSSFKITSKENDNIVWKFEYNQKKTESKLNLLILNLVRIK</sequence>
<feature type="signal peptide" evidence="1">
    <location>
        <begin position="1"/>
        <end position="20"/>
    </location>
</feature>
<protein>
    <recommendedName>
        <fullName evidence="4">Lipocalin-like domain-containing protein</fullName>
    </recommendedName>
</protein>
<keyword evidence="3" id="KW-1185">Reference proteome</keyword>
<keyword evidence="1" id="KW-0732">Signal</keyword>
<feature type="chain" id="PRO_5045757759" description="Lipocalin-like domain-containing protein" evidence="1">
    <location>
        <begin position="21"/>
        <end position="167"/>
    </location>
</feature>
<evidence type="ECO:0000313" key="3">
    <source>
        <dbReference type="Proteomes" id="UP000774935"/>
    </source>
</evidence>
<dbReference type="RefSeq" id="WP_199108608.1">
    <property type="nucleotide sequence ID" value="NZ_JAHWXQ010000001.1"/>
</dbReference>
<reference evidence="2 3" key="1">
    <citation type="submission" date="2021-07" db="EMBL/GenBank/DDBJ databases">
        <authorList>
            <person name="Kim M.K."/>
        </authorList>
    </citation>
    <scope>NUCLEOTIDE SEQUENCE [LARGE SCALE GENOMIC DNA]</scope>
    <source>
        <strain evidence="2 3">HLY7-15</strain>
    </source>
</reference>
<organism evidence="2 3">
    <name type="scientific">Pontibacter populi</name>
    <dbReference type="NCBI Taxonomy" id="890055"/>
    <lineage>
        <taxon>Bacteria</taxon>
        <taxon>Pseudomonadati</taxon>
        <taxon>Bacteroidota</taxon>
        <taxon>Cytophagia</taxon>
        <taxon>Cytophagales</taxon>
        <taxon>Hymenobacteraceae</taxon>
        <taxon>Pontibacter</taxon>
    </lineage>
</organism>
<comment type="caution">
    <text evidence="2">The sequence shown here is derived from an EMBL/GenBank/DDBJ whole genome shotgun (WGS) entry which is preliminary data.</text>
</comment>
<evidence type="ECO:0008006" key="4">
    <source>
        <dbReference type="Google" id="ProtNLM"/>
    </source>
</evidence>
<dbReference type="EMBL" id="JAHWXQ010000001">
    <property type="protein sequence ID" value="MBW3364044.1"/>
    <property type="molecule type" value="Genomic_DNA"/>
</dbReference>
<gene>
    <name evidence="2" type="ORF">KYK27_03240</name>
</gene>
<proteinExistence type="predicted"/>
<dbReference type="Proteomes" id="UP000774935">
    <property type="component" value="Unassembled WGS sequence"/>
</dbReference>
<evidence type="ECO:0000313" key="2">
    <source>
        <dbReference type="EMBL" id="MBW3364044.1"/>
    </source>
</evidence>
<evidence type="ECO:0000256" key="1">
    <source>
        <dbReference type="SAM" id="SignalP"/>
    </source>
</evidence>